<dbReference type="PANTHER" id="PTHR35333">
    <property type="entry name" value="BETA-LACTAMASE"/>
    <property type="match status" value="1"/>
</dbReference>
<organism evidence="3 4">
    <name type="scientific">Paractinoplanes deccanensis</name>
    <dbReference type="NCBI Taxonomy" id="113561"/>
    <lineage>
        <taxon>Bacteria</taxon>
        <taxon>Bacillati</taxon>
        <taxon>Actinomycetota</taxon>
        <taxon>Actinomycetes</taxon>
        <taxon>Micromonosporales</taxon>
        <taxon>Micromonosporaceae</taxon>
        <taxon>Paractinoplanes</taxon>
    </lineage>
</organism>
<dbReference type="InterPro" id="IPR045155">
    <property type="entry name" value="Beta-lactam_cat"/>
</dbReference>
<dbReference type="InterPro" id="IPR000871">
    <property type="entry name" value="Beta-lactam_class-A"/>
</dbReference>
<feature type="region of interest" description="Disordered" evidence="1">
    <location>
        <begin position="14"/>
        <end position="38"/>
    </location>
</feature>
<proteinExistence type="predicted"/>
<evidence type="ECO:0000256" key="1">
    <source>
        <dbReference type="SAM" id="MobiDB-lite"/>
    </source>
</evidence>
<protein>
    <recommendedName>
        <fullName evidence="2">Beta-lactamase class A catalytic domain-containing protein</fullName>
    </recommendedName>
</protein>
<feature type="domain" description="Beta-lactamase class A catalytic" evidence="2">
    <location>
        <begin position="66"/>
        <end position="112"/>
    </location>
</feature>
<feature type="domain" description="Beta-lactamase class A catalytic" evidence="2">
    <location>
        <begin position="114"/>
        <end position="217"/>
    </location>
</feature>
<name>A0ABQ3YB86_9ACTN</name>
<comment type="caution">
    <text evidence="3">The sequence shown here is derived from an EMBL/GenBank/DDBJ whole genome shotgun (WGS) entry which is preliminary data.</text>
</comment>
<evidence type="ECO:0000259" key="2">
    <source>
        <dbReference type="Pfam" id="PF13354"/>
    </source>
</evidence>
<dbReference type="Proteomes" id="UP000609879">
    <property type="component" value="Unassembled WGS sequence"/>
</dbReference>
<reference evidence="3 4" key="1">
    <citation type="submission" date="2021-01" db="EMBL/GenBank/DDBJ databases">
        <title>Whole genome shotgun sequence of Actinoplanes deccanensis NBRC 13994.</title>
        <authorList>
            <person name="Komaki H."/>
            <person name="Tamura T."/>
        </authorList>
    </citation>
    <scope>NUCLEOTIDE SEQUENCE [LARGE SCALE GENOMIC DNA]</scope>
    <source>
        <strain evidence="3 4">NBRC 13994</strain>
    </source>
</reference>
<evidence type="ECO:0000313" key="4">
    <source>
        <dbReference type="Proteomes" id="UP000609879"/>
    </source>
</evidence>
<evidence type="ECO:0000313" key="3">
    <source>
        <dbReference type="EMBL" id="GID77185.1"/>
    </source>
</evidence>
<dbReference type="InterPro" id="IPR012338">
    <property type="entry name" value="Beta-lactam/transpept-like"/>
</dbReference>
<dbReference type="Pfam" id="PF13354">
    <property type="entry name" value="Beta-lactamase2"/>
    <property type="match status" value="2"/>
</dbReference>
<accession>A0ABQ3YB86</accession>
<dbReference type="Gene3D" id="3.40.710.10">
    <property type="entry name" value="DD-peptidase/beta-lactamase superfamily"/>
    <property type="match status" value="1"/>
</dbReference>
<keyword evidence="4" id="KW-1185">Reference proteome</keyword>
<dbReference type="SUPFAM" id="SSF56601">
    <property type="entry name" value="beta-lactamase/transpeptidase-like"/>
    <property type="match status" value="1"/>
</dbReference>
<gene>
    <name evidence="3" type="ORF">Ade02nite_58260</name>
</gene>
<dbReference type="PANTHER" id="PTHR35333:SF3">
    <property type="entry name" value="BETA-LACTAMASE-TYPE TRANSPEPTIDASE FOLD CONTAINING PROTEIN"/>
    <property type="match status" value="1"/>
</dbReference>
<feature type="compositionally biased region" description="Low complexity" evidence="1">
    <location>
        <begin position="21"/>
        <end position="36"/>
    </location>
</feature>
<dbReference type="EMBL" id="BOMI01000115">
    <property type="protein sequence ID" value="GID77185.1"/>
    <property type="molecule type" value="Genomic_DNA"/>
</dbReference>
<sequence length="284" mass="30342">MVVAAGGGTLIYQGLSGSEDSAGSPASRGPSPTRSTVDPAVALRAQRRKQLTAALTKLAPTVPEFSVAVLDRKTGERFEFKGTEKFDTASVVKASILACTLLQAQDDDRKLTASQRQLTAKSIQNSDNDATTALFTALGKVSGLTACNKRLGLTQTVVNSAWGLTRTTADDQVRLLSEFVDPKSPLSVNSRQYAFQLMTTVAEDQDWGVPVVAKAGETATVKNGWDTRQADGGLWAVNTIGRVTSADKKTDVSIAVLSHNNQTYEDGIALVEKVATLTRQYLKY</sequence>